<feature type="transmembrane region" description="Helical" evidence="6">
    <location>
        <begin position="469"/>
        <end position="494"/>
    </location>
</feature>
<accession>A0A6P8H7U7</accession>
<gene>
    <name evidence="10 11" type="primary">LOC116288638</name>
</gene>
<feature type="domain" description="Amino acid permease/ SLC12A" evidence="7">
    <location>
        <begin position="167"/>
        <end position="665"/>
    </location>
</feature>
<evidence type="ECO:0000259" key="8">
    <source>
        <dbReference type="Pfam" id="PF03522"/>
    </source>
</evidence>
<evidence type="ECO:0000256" key="3">
    <source>
        <dbReference type="ARBA" id="ARBA00022989"/>
    </source>
</evidence>
<evidence type="ECO:0000313" key="10">
    <source>
        <dbReference type="RefSeq" id="XP_031551322.1"/>
    </source>
</evidence>
<evidence type="ECO:0000259" key="7">
    <source>
        <dbReference type="Pfam" id="PF00324"/>
    </source>
</evidence>
<dbReference type="FunFam" id="1.20.1740.10:FF:000022">
    <property type="entry name" value="Bumetanide-sensitive na-k-cl cotransport protein"/>
    <property type="match status" value="1"/>
</dbReference>
<dbReference type="InterPro" id="IPR004841">
    <property type="entry name" value="AA-permease/SLC12A_dom"/>
</dbReference>
<dbReference type="PANTHER" id="PTHR11827:SF103">
    <property type="entry name" value="SODIUM CHLORIDE COTRANSPORTER 69, ISOFORM E"/>
    <property type="match status" value="1"/>
</dbReference>
<feature type="region of interest" description="Disordered" evidence="5">
    <location>
        <begin position="1"/>
        <end position="67"/>
    </location>
</feature>
<feature type="region of interest" description="Disordered" evidence="5">
    <location>
        <begin position="99"/>
        <end position="127"/>
    </location>
</feature>
<keyword evidence="3 6" id="KW-1133">Transmembrane helix</keyword>
<feature type="compositionally biased region" description="Basic and acidic residues" evidence="5">
    <location>
        <begin position="40"/>
        <end position="54"/>
    </location>
</feature>
<feature type="transmembrane region" description="Helical" evidence="6">
    <location>
        <begin position="241"/>
        <end position="265"/>
    </location>
</feature>
<organism evidence="9 11">
    <name type="scientific">Actinia tenebrosa</name>
    <name type="common">Australian red waratah sea anemone</name>
    <dbReference type="NCBI Taxonomy" id="6105"/>
    <lineage>
        <taxon>Eukaryota</taxon>
        <taxon>Metazoa</taxon>
        <taxon>Cnidaria</taxon>
        <taxon>Anthozoa</taxon>
        <taxon>Hexacorallia</taxon>
        <taxon>Actiniaria</taxon>
        <taxon>Actiniidae</taxon>
        <taxon>Actinia</taxon>
    </lineage>
</organism>
<proteinExistence type="predicted"/>
<feature type="region of interest" description="Disordered" evidence="5">
    <location>
        <begin position="812"/>
        <end position="846"/>
    </location>
</feature>
<feature type="compositionally biased region" description="Basic and acidic residues" evidence="5">
    <location>
        <begin position="1"/>
        <end position="12"/>
    </location>
</feature>
<dbReference type="AlphaFoldDB" id="A0A6P8H7U7"/>
<evidence type="ECO:0000256" key="5">
    <source>
        <dbReference type="SAM" id="MobiDB-lite"/>
    </source>
</evidence>
<feature type="transmembrane region" description="Helical" evidence="6">
    <location>
        <begin position="399"/>
        <end position="417"/>
    </location>
</feature>
<feature type="transmembrane region" description="Helical" evidence="6">
    <location>
        <begin position="285"/>
        <end position="307"/>
    </location>
</feature>
<evidence type="ECO:0000256" key="1">
    <source>
        <dbReference type="ARBA" id="ARBA00004141"/>
    </source>
</evidence>
<feature type="transmembrane region" description="Helical" evidence="6">
    <location>
        <begin position="365"/>
        <end position="387"/>
    </location>
</feature>
<feature type="transmembrane region" description="Helical" evidence="6">
    <location>
        <begin position="554"/>
        <end position="572"/>
    </location>
</feature>
<dbReference type="GO" id="GO:0055064">
    <property type="term" value="P:chloride ion homeostasis"/>
    <property type="evidence" value="ECO:0007669"/>
    <property type="project" value="TreeGrafter"/>
</dbReference>
<dbReference type="GO" id="GO:0008511">
    <property type="term" value="F:sodium:potassium:chloride symporter activity"/>
    <property type="evidence" value="ECO:0007669"/>
    <property type="project" value="TreeGrafter"/>
</dbReference>
<feature type="region of interest" description="Disordered" evidence="5">
    <location>
        <begin position="902"/>
        <end position="924"/>
    </location>
</feature>
<feature type="transmembrane region" description="Helical" evidence="6">
    <location>
        <begin position="314"/>
        <end position="332"/>
    </location>
</feature>
<comment type="subcellular location">
    <subcellularLocation>
        <location evidence="1">Membrane</location>
        <topology evidence="1">Multi-pass membrane protein</topology>
    </subcellularLocation>
</comment>
<keyword evidence="9" id="KW-1185">Reference proteome</keyword>
<evidence type="ECO:0000256" key="2">
    <source>
        <dbReference type="ARBA" id="ARBA00022692"/>
    </source>
</evidence>
<dbReference type="OrthoDB" id="2020542at2759"/>
<dbReference type="InterPro" id="IPR018491">
    <property type="entry name" value="SLC12_C"/>
</dbReference>
<feature type="domain" description="SLC12A transporter C-terminal" evidence="8">
    <location>
        <begin position="674"/>
        <end position="1176"/>
    </location>
</feature>
<feature type="compositionally biased region" description="Polar residues" evidence="5">
    <location>
        <begin position="99"/>
        <end position="108"/>
    </location>
</feature>
<dbReference type="GeneID" id="116288638"/>
<feature type="transmembrane region" description="Helical" evidence="6">
    <location>
        <begin position="193"/>
        <end position="220"/>
    </location>
</feature>
<dbReference type="GO" id="GO:0055075">
    <property type="term" value="P:potassium ion homeostasis"/>
    <property type="evidence" value="ECO:0007669"/>
    <property type="project" value="TreeGrafter"/>
</dbReference>
<dbReference type="Gene3D" id="1.20.1740.10">
    <property type="entry name" value="Amino acid/polyamine transporter I"/>
    <property type="match status" value="1"/>
</dbReference>
<feature type="transmembrane region" description="Helical" evidence="6">
    <location>
        <begin position="528"/>
        <end position="548"/>
    </location>
</feature>
<dbReference type="Pfam" id="PF03522">
    <property type="entry name" value="SLC12"/>
    <property type="match status" value="1"/>
</dbReference>
<dbReference type="Pfam" id="PF00324">
    <property type="entry name" value="AA_permease"/>
    <property type="match status" value="1"/>
</dbReference>
<name>A0A6P8H7U7_ACTTE</name>
<dbReference type="Proteomes" id="UP000515163">
    <property type="component" value="Unplaced"/>
</dbReference>
<dbReference type="KEGG" id="aten:116288638"/>
<dbReference type="GO" id="GO:1990573">
    <property type="term" value="P:potassium ion import across plasma membrane"/>
    <property type="evidence" value="ECO:0007669"/>
    <property type="project" value="TreeGrafter"/>
</dbReference>
<dbReference type="InterPro" id="IPR004842">
    <property type="entry name" value="SLC12A_fam"/>
</dbReference>
<dbReference type="RefSeq" id="XP_031551322.1">
    <property type="nucleotide sequence ID" value="XM_031695462.1"/>
</dbReference>
<sequence length="1176" mass="130039">MESSANRDEKTIDQTNSSQQDDQKFGNSYTPPDTPVGRRFGVERVKTDIEKDDNGSGTTESSRGFPDEHELRQICFMEGTIGYATNEAVPTTVFYRNEYSQTPGTRQRPTLRELQKGFGGDSPKHQQLDSPVKYSDVGNGRYPGSLNIHTHGYTNGKLAPKFGWLKGVMLRCLLNIWGVILYLRLTWMVGQAGIGWSTIVILLSAVVTVITTLSMSAVCTNGEVKGGGAYYLISRSLGPEFGGSIGLIFSLANAVAVALYVVGFAETVRDILKDNDSLMVDEVNDIRIVGILTMLLLLSVTLVGLEWVVRTQMFLFGILLISIVDVIIGIIIGPQNPVSEARGFTGLSMDIFKTNFDSSYRNENFFSVFAIFFPAVTGILAGVNISGDLKDAQKAIPQGTLLAIVLSTIVYVLLAWLSGACVLRDAHGIVAMVAGVNGTINATSPVFPNCPGPECVYGLMNDNQVMEKISAWGPLVTGGIFAATLSSALASLVGAPKTFQALCKDNIFPYIKYFGVGRGPGEEPTRGYLLTFIIAGIFIAIGELNVIAPVISNFFLMSYALINYAVFAASLARSPGWRPSFKYYNMWASLIGAMLCVAIMFLINWWAALISIVIVTALYKYVDYSKPDVNWGSSTQAYTYIRALRFAYRLARVEDHVKNFRPQCLVLTGAPSSRPNLTYIVSQMTRNVGLMICGQVKVGKFCKPSAYENRWLRKQKIHAFHTICTAPTLREGVQSLLQIAGIGKLKPNTLVLGFKNNWIRAPPSEIAEYVNIINDAFEMNYGVAILRMSEEYQMEEEECDDDDWMGDKEEERFLPKTRNLSGSKDSLSIRPESPSHGSQVFSDKPQDASRKIFHVERTATPESSSLLAEIFDSIGDDAEGKQKQSNDDKKEFVVAKNVDLNSDKKDTSSVSDSAAPTSELDFPSGSTKVEVGSLATREFSVSEFRTSDSNISQTLTVEIEKTKEVSSKQSPSLSPSHETSVDPLPVRQEPVMEYSPSSPVSFQGKQRGTIDVWWLSDDGGLTILIPYLLSLHHSWKNCKLRIFTHATSGNIQDNIVRMANLLKKFRIDFSSIEEVKGIREPPSKESVEEFLKLPIRSEFEEGGMQMDKRILRHIRIGELVRKHSKDARLIVMTLPVPKVEIMSCMMYMSWLEVLSADLPPVLLVRGNQTSVLTFYS</sequence>
<dbReference type="RefSeq" id="XP_031551323.1">
    <property type="nucleotide sequence ID" value="XM_031695463.1"/>
</dbReference>
<feature type="region of interest" description="Disordered" evidence="5">
    <location>
        <begin position="961"/>
        <end position="983"/>
    </location>
</feature>
<protein>
    <submittedName>
        <fullName evidence="10 11">Solute carrier family 12 member 1-like</fullName>
    </submittedName>
</protein>
<keyword evidence="4 6" id="KW-0472">Membrane</keyword>
<dbReference type="PANTHER" id="PTHR11827">
    <property type="entry name" value="SOLUTE CARRIER FAMILY 12, CATION COTRANSPORTERS"/>
    <property type="match status" value="1"/>
</dbReference>
<reference evidence="10 11" key="1">
    <citation type="submission" date="2025-04" db="UniProtKB">
        <authorList>
            <consortium name="RefSeq"/>
        </authorList>
    </citation>
    <scope>IDENTIFICATION</scope>
</reference>
<dbReference type="GO" id="GO:0055078">
    <property type="term" value="P:sodium ion homeostasis"/>
    <property type="evidence" value="ECO:0007669"/>
    <property type="project" value="TreeGrafter"/>
</dbReference>
<feature type="transmembrane region" description="Helical" evidence="6">
    <location>
        <begin position="584"/>
        <end position="607"/>
    </location>
</feature>
<keyword evidence="2 6" id="KW-0812">Transmembrane</keyword>
<feature type="transmembrane region" description="Helical" evidence="6">
    <location>
        <begin position="168"/>
        <end position="187"/>
    </location>
</feature>
<evidence type="ECO:0000313" key="9">
    <source>
        <dbReference type="Proteomes" id="UP000515163"/>
    </source>
</evidence>
<dbReference type="GO" id="GO:0016020">
    <property type="term" value="C:membrane"/>
    <property type="evidence" value="ECO:0007669"/>
    <property type="project" value="UniProtKB-SubCell"/>
</dbReference>
<feature type="compositionally biased region" description="Low complexity" evidence="5">
    <location>
        <begin position="967"/>
        <end position="976"/>
    </location>
</feature>
<evidence type="ECO:0000256" key="4">
    <source>
        <dbReference type="ARBA" id="ARBA00023136"/>
    </source>
</evidence>
<evidence type="ECO:0000313" key="11">
    <source>
        <dbReference type="RefSeq" id="XP_031551323.1"/>
    </source>
</evidence>
<evidence type="ECO:0000256" key="6">
    <source>
        <dbReference type="SAM" id="Phobius"/>
    </source>
</evidence>
<feature type="compositionally biased region" description="Polar residues" evidence="5">
    <location>
        <begin position="13"/>
        <end position="31"/>
    </location>
</feature>
<dbReference type="NCBIfam" id="TIGR00930">
    <property type="entry name" value="2a30"/>
    <property type="match status" value="1"/>
</dbReference>
<dbReference type="GO" id="GO:0006884">
    <property type="term" value="P:cell volume homeostasis"/>
    <property type="evidence" value="ECO:0007669"/>
    <property type="project" value="TreeGrafter"/>
</dbReference>